<evidence type="ECO:0000313" key="1">
    <source>
        <dbReference type="EMBL" id="KAI8561050.1"/>
    </source>
</evidence>
<gene>
    <name evidence="1" type="ORF">RHMOL_Rhmol04G0306100</name>
</gene>
<evidence type="ECO:0000313" key="2">
    <source>
        <dbReference type="Proteomes" id="UP001062846"/>
    </source>
</evidence>
<proteinExistence type="predicted"/>
<sequence length="69" mass="7460">MISFRSLFTKLFLVLALALACSTILPLADAARPLDGENWLVMEWKALVIQSLPRGTVPSSGSNPGTYIP</sequence>
<dbReference type="EMBL" id="CM046391">
    <property type="protein sequence ID" value="KAI8561050.1"/>
    <property type="molecule type" value="Genomic_DNA"/>
</dbReference>
<accession>A0ACC0P620</accession>
<reference evidence="1" key="1">
    <citation type="submission" date="2022-02" db="EMBL/GenBank/DDBJ databases">
        <title>Plant Genome Project.</title>
        <authorList>
            <person name="Zhang R.-G."/>
        </authorList>
    </citation>
    <scope>NUCLEOTIDE SEQUENCE</scope>
    <source>
        <strain evidence="1">AT1</strain>
    </source>
</reference>
<dbReference type="Proteomes" id="UP001062846">
    <property type="component" value="Chromosome 4"/>
</dbReference>
<comment type="caution">
    <text evidence="1">The sequence shown here is derived from an EMBL/GenBank/DDBJ whole genome shotgun (WGS) entry which is preliminary data.</text>
</comment>
<name>A0ACC0P620_RHOML</name>
<protein>
    <submittedName>
        <fullName evidence="1">Uncharacterized protein</fullName>
    </submittedName>
</protein>
<organism evidence="1 2">
    <name type="scientific">Rhododendron molle</name>
    <name type="common">Chinese azalea</name>
    <name type="synonym">Azalea mollis</name>
    <dbReference type="NCBI Taxonomy" id="49168"/>
    <lineage>
        <taxon>Eukaryota</taxon>
        <taxon>Viridiplantae</taxon>
        <taxon>Streptophyta</taxon>
        <taxon>Embryophyta</taxon>
        <taxon>Tracheophyta</taxon>
        <taxon>Spermatophyta</taxon>
        <taxon>Magnoliopsida</taxon>
        <taxon>eudicotyledons</taxon>
        <taxon>Gunneridae</taxon>
        <taxon>Pentapetalae</taxon>
        <taxon>asterids</taxon>
        <taxon>Ericales</taxon>
        <taxon>Ericaceae</taxon>
        <taxon>Ericoideae</taxon>
        <taxon>Rhodoreae</taxon>
        <taxon>Rhododendron</taxon>
    </lineage>
</organism>
<keyword evidence="2" id="KW-1185">Reference proteome</keyword>